<organism evidence="1 2">
    <name type="scientific">Melastoma candidum</name>
    <dbReference type="NCBI Taxonomy" id="119954"/>
    <lineage>
        <taxon>Eukaryota</taxon>
        <taxon>Viridiplantae</taxon>
        <taxon>Streptophyta</taxon>
        <taxon>Embryophyta</taxon>
        <taxon>Tracheophyta</taxon>
        <taxon>Spermatophyta</taxon>
        <taxon>Magnoliopsida</taxon>
        <taxon>eudicotyledons</taxon>
        <taxon>Gunneridae</taxon>
        <taxon>Pentapetalae</taxon>
        <taxon>rosids</taxon>
        <taxon>malvids</taxon>
        <taxon>Myrtales</taxon>
        <taxon>Melastomataceae</taxon>
        <taxon>Melastomatoideae</taxon>
        <taxon>Melastomateae</taxon>
        <taxon>Melastoma</taxon>
    </lineage>
</organism>
<evidence type="ECO:0000313" key="2">
    <source>
        <dbReference type="Proteomes" id="UP001057402"/>
    </source>
</evidence>
<dbReference type="EMBL" id="CM042882">
    <property type="protein sequence ID" value="KAI4381178.1"/>
    <property type="molecule type" value="Genomic_DNA"/>
</dbReference>
<keyword evidence="2" id="KW-1185">Reference proteome</keyword>
<name>A0ACB9RQA0_9MYRT</name>
<dbReference type="Proteomes" id="UP001057402">
    <property type="component" value="Chromosome 3"/>
</dbReference>
<comment type="caution">
    <text evidence="1">The sequence shown here is derived from an EMBL/GenBank/DDBJ whole genome shotgun (WGS) entry which is preliminary data.</text>
</comment>
<accession>A0ACB9RQA0</accession>
<reference evidence="2" key="1">
    <citation type="journal article" date="2023" name="Front. Plant Sci.">
        <title>Chromosomal-level genome assembly of Melastoma candidum provides insights into trichome evolution.</title>
        <authorList>
            <person name="Zhong Y."/>
            <person name="Wu W."/>
            <person name="Sun C."/>
            <person name="Zou P."/>
            <person name="Liu Y."/>
            <person name="Dai S."/>
            <person name="Zhou R."/>
        </authorList>
    </citation>
    <scope>NUCLEOTIDE SEQUENCE [LARGE SCALE GENOMIC DNA]</scope>
</reference>
<protein>
    <submittedName>
        <fullName evidence="1">Uncharacterized protein</fullName>
    </submittedName>
</protein>
<sequence>MGICYDLQGNCILLYEYAENGSLDKWLCQQQGNRSSNSSSSGVVLLAWSQRLRVMLDVANSLQYMHEHAQRSVVHGDIRTTNILLDTKFKASISNYVITQSASEMVSLKVDIFALGVMILELLSGKKAMETKEDGKIHMLLKEINEILEDTVNRDERLWSWMDSVYTV</sequence>
<proteinExistence type="predicted"/>
<gene>
    <name evidence="1" type="ORF">MLD38_007280</name>
</gene>
<evidence type="ECO:0000313" key="1">
    <source>
        <dbReference type="EMBL" id="KAI4381178.1"/>
    </source>
</evidence>